<evidence type="ECO:0000313" key="2">
    <source>
        <dbReference type="Proteomes" id="UP001500454"/>
    </source>
</evidence>
<comment type="caution">
    <text evidence="1">The sequence shown here is derived from an EMBL/GenBank/DDBJ whole genome shotgun (WGS) entry which is preliminary data.</text>
</comment>
<sequence>MPLLRQLQWDELDLLQGMDTIPTEGEDGSLHYRLHHDGLVLLLSLWPNHGLVDVTLVQSASEAILLDLTVAVRGRIRYNNDKAGEYLAFHDCVLVSRLALSEEQTDAAFSPNVYGRPMTIATKPHMSVLFE</sequence>
<evidence type="ECO:0000313" key="1">
    <source>
        <dbReference type="EMBL" id="GAA4377012.1"/>
    </source>
</evidence>
<dbReference type="RefSeq" id="WP_345222183.1">
    <property type="nucleotide sequence ID" value="NZ_BAABHA010000002.1"/>
</dbReference>
<protein>
    <submittedName>
        <fullName evidence="1">Uncharacterized protein</fullName>
    </submittedName>
</protein>
<accession>A0ABP8IWC5</accession>
<dbReference type="EMBL" id="BAABHA010000002">
    <property type="protein sequence ID" value="GAA4377012.1"/>
    <property type="molecule type" value="Genomic_DNA"/>
</dbReference>
<dbReference type="Proteomes" id="UP001500454">
    <property type="component" value="Unassembled WGS sequence"/>
</dbReference>
<organism evidence="1 2">
    <name type="scientific">Hymenobacter koreensis</name>
    <dbReference type="NCBI Taxonomy" id="1084523"/>
    <lineage>
        <taxon>Bacteria</taxon>
        <taxon>Pseudomonadati</taxon>
        <taxon>Bacteroidota</taxon>
        <taxon>Cytophagia</taxon>
        <taxon>Cytophagales</taxon>
        <taxon>Hymenobacteraceae</taxon>
        <taxon>Hymenobacter</taxon>
    </lineage>
</organism>
<proteinExistence type="predicted"/>
<keyword evidence="2" id="KW-1185">Reference proteome</keyword>
<reference evidence="2" key="1">
    <citation type="journal article" date="2019" name="Int. J. Syst. Evol. Microbiol.">
        <title>The Global Catalogue of Microorganisms (GCM) 10K type strain sequencing project: providing services to taxonomists for standard genome sequencing and annotation.</title>
        <authorList>
            <consortium name="The Broad Institute Genomics Platform"/>
            <consortium name="The Broad Institute Genome Sequencing Center for Infectious Disease"/>
            <person name="Wu L."/>
            <person name="Ma J."/>
        </authorList>
    </citation>
    <scope>NUCLEOTIDE SEQUENCE [LARGE SCALE GENOMIC DNA]</scope>
    <source>
        <strain evidence="2">JCM 17924</strain>
    </source>
</reference>
<gene>
    <name evidence="1" type="ORF">GCM10023186_11430</name>
</gene>
<name>A0ABP8IWC5_9BACT</name>